<dbReference type="SUPFAM" id="SSF52833">
    <property type="entry name" value="Thioredoxin-like"/>
    <property type="match status" value="1"/>
</dbReference>
<feature type="compositionally biased region" description="Low complexity" evidence="1">
    <location>
        <begin position="15"/>
        <end position="27"/>
    </location>
</feature>
<dbReference type="AlphaFoldDB" id="A0A084AJZ4"/>
<gene>
    <name evidence="2" type="ORF">S7711_07872</name>
</gene>
<dbReference type="InterPro" id="IPR036249">
    <property type="entry name" value="Thioredoxin-like_sf"/>
</dbReference>
<sequence>MALPPKFAGHKLQFTSSPSSTAPSGTPATPHTLEIFLDYACPFSAKLFRTVTESVAPEIRARDAWASNLVVVFRQQVQPWHPSSTLMHEAALAVLRLAPAKFWDFSAALFREQTHFFDVNVVNETRNQTYKRLAKLAAEVGVDEAEVYGMLEIPDKPGEDGALNSGNQVTNDLKVVTKMNRLVGVHVTPTGVLDGVVQDLSSSWSVDQWKEWLSKSIV</sequence>
<evidence type="ECO:0000313" key="3">
    <source>
        <dbReference type="Proteomes" id="UP000028045"/>
    </source>
</evidence>
<protein>
    <submittedName>
        <fullName evidence="2">Uncharacterized protein</fullName>
    </submittedName>
</protein>
<evidence type="ECO:0000256" key="1">
    <source>
        <dbReference type="SAM" id="MobiDB-lite"/>
    </source>
</evidence>
<dbReference type="EMBL" id="KL648692">
    <property type="protein sequence ID" value="KEY65623.1"/>
    <property type="molecule type" value="Genomic_DNA"/>
</dbReference>
<reference evidence="2 3" key="1">
    <citation type="journal article" date="2014" name="BMC Genomics">
        <title>Comparative genome sequencing reveals chemotype-specific gene clusters in the toxigenic black mold Stachybotrys.</title>
        <authorList>
            <person name="Semeiks J."/>
            <person name="Borek D."/>
            <person name="Otwinowski Z."/>
            <person name="Grishin N.V."/>
        </authorList>
    </citation>
    <scope>NUCLEOTIDE SEQUENCE [LARGE SCALE GENOMIC DNA]</scope>
    <source>
        <strain evidence="3">CBS 109288 / IBT 7711</strain>
    </source>
</reference>
<accession>A0A084AJZ4</accession>
<feature type="region of interest" description="Disordered" evidence="1">
    <location>
        <begin position="1"/>
        <end position="27"/>
    </location>
</feature>
<proteinExistence type="predicted"/>
<dbReference type="Gene3D" id="3.40.30.10">
    <property type="entry name" value="Glutaredoxin"/>
    <property type="match status" value="1"/>
</dbReference>
<dbReference type="OrthoDB" id="37297at2759"/>
<evidence type="ECO:0000313" key="2">
    <source>
        <dbReference type="EMBL" id="KEY65623.1"/>
    </source>
</evidence>
<dbReference type="HOGENOM" id="CLU_085801_0_0_1"/>
<name>A0A084AJZ4_STACB</name>
<dbReference type="PANTHER" id="PTHR33875">
    <property type="entry name" value="OS09G0542200 PROTEIN"/>
    <property type="match status" value="1"/>
</dbReference>
<dbReference type="PANTHER" id="PTHR33875:SF2">
    <property type="entry name" value="ACR183CP"/>
    <property type="match status" value="1"/>
</dbReference>
<dbReference type="Proteomes" id="UP000028045">
    <property type="component" value="Unassembled WGS sequence"/>
</dbReference>
<organism evidence="2 3">
    <name type="scientific">Stachybotrys chartarum (strain CBS 109288 / IBT 7711)</name>
    <name type="common">Toxic black mold</name>
    <name type="synonym">Stilbospora chartarum</name>
    <dbReference type="NCBI Taxonomy" id="1280523"/>
    <lineage>
        <taxon>Eukaryota</taxon>
        <taxon>Fungi</taxon>
        <taxon>Dikarya</taxon>
        <taxon>Ascomycota</taxon>
        <taxon>Pezizomycotina</taxon>
        <taxon>Sordariomycetes</taxon>
        <taxon>Hypocreomycetidae</taxon>
        <taxon>Hypocreales</taxon>
        <taxon>Stachybotryaceae</taxon>
        <taxon>Stachybotrys</taxon>
    </lineage>
</organism>
<keyword evidence="3" id="KW-1185">Reference proteome</keyword>